<dbReference type="EMBL" id="CP000308">
    <property type="protein sequence ID" value="ABG14713.1"/>
    <property type="molecule type" value="Genomic_DNA"/>
</dbReference>
<dbReference type="InterPro" id="IPR025148">
    <property type="entry name" value="AtzG-like"/>
</dbReference>
<accession>A0A0E1NNG7</accession>
<evidence type="ECO:0000313" key="1">
    <source>
        <dbReference type="EMBL" id="ABG14713.1"/>
    </source>
</evidence>
<protein>
    <recommendedName>
        <fullName evidence="3">Oxalurate catabolism protein HpxX</fullName>
    </recommendedName>
</protein>
<dbReference type="AlphaFoldDB" id="A0A0E1NNG7"/>
<dbReference type="Pfam" id="PF13318">
    <property type="entry name" value="AtzG-like"/>
    <property type="match status" value="1"/>
</dbReference>
<dbReference type="KEGG" id="ypa:YPA_2751"/>
<dbReference type="HOGENOM" id="CLU_203091_1_0_6"/>
<dbReference type="PATRIC" id="fig|360102.15.peg.1427"/>
<name>A0A0E1NNG7_YERPA</name>
<evidence type="ECO:0000313" key="2">
    <source>
        <dbReference type="Proteomes" id="UP000001971"/>
    </source>
</evidence>
<dbReference type="NCBIfam" id="NF033624">
    <property type="entry name" value="HpxX"/>
    <property type="match status" value="1"/>
</dbReference>
<dbReference type="GeneID" id="57975460"/>
<gene>
    <name evidence="1" type="ordered locus">YPA_2751</name>
</gene>
<evidence type="ECO:0008006" key="3">
    <source>
        <dbReference type="Google" id="ProtNLM"/>
    </source>
</evidence>
<sequence>MKKTSEKMISMDWPAYILQMETLLAVALDEQRRAALQQQFEHIAALAAPLMALPLDERQEIAGVYRL</sequence>
<reference evidence="1 2" key="1">
    <citation type="journal article" date="2006" name="J. Bacteriol.">
        <title>Complete genome sequence of Yersinia pestis strains Antiqua and Nepal516: evidence of gene reduction in an emerging pathogen.</title>
        <authorList>
            <person name="Chain P.S."/>
            <person name="Hu P."/>
            <person name="Malfatti S.A."/>
            <person name="Radnedge L."/>
            <person name="Larimer F."/>
            <person name="Vergez L.M."/>
            <person name="Worsham P."/>
            <person name="Chu M.C."/>
            <person name="Andersen G.L."/>
        </authorList>
    </citation>
    <scope>NUCLEOTIDE SEQUENCE [LARGE SCALE GENOMIC DNA]</scope>
    <source>
        <strain evidence="1 2">Antiqua</strain>
    </source>
</reference>
<proteinExistence type="predicted"/>
<dbReference type="RefSeq" id="WP_002208738.1">
    <property type="nucleotide sequence ID" value="NC_008150.1"/>
</dbReference>
<dbReference type="Proteomes" id="UP000001971">
    <property type="component" value="Chromosome"/>
</dbReference>
<organism evidence="1 2">
    <name type="scientific">Yersinia pestis bv. Antiqua (strain Antiqua)</name>
    <dbReference type="NCBI Taxonomy" id="360102"/>
    <lineage>
        <taxon>Bacteria</taxon>
        <taxon>Pseudomonadati</taxon>
        <taxon>Pseudomonadota</taxon>
        <taxon>Gammaproteobacteria</taxon>
        <taxon>Enterobacterales</taxon>
        <taxon>Yersiniaceae</taxon>
        <taxon>Yersinia</taxon>
    </lineage>
</organism>